<dbReference type="Proteomes" id="UP000789920">
    <property type="component" value="Unassembled WGS sequence"/>
</dbReference>
<comment type="caution">
    <text evidence="1">The sequence shown here is derived from an EMBL/GenBank/DDBJ whole genome shotgun (WGS) entry which is preliminary data.</text>
</comment>
<evidence type="ECO:0000313" key="1">
    <source>
        <dbReference type="EMBL" id="CAG8848181.1"/>
    </source>
</evidence>
<reference evidence="1" key="1">
    <citation type="submission" date="2021-06" db="EMBL/GenBank/DDBJ databases">
        <authorList>
            <person name="Kallberg Y."/>
            <person name="Tangrot J."/>
            <person name="Rosling A."/>
        </authorList>
    </citation>
    <scope>NUCLEOTIDE SEQUENCE</scope>
    <source>
        <strain evidence="1">MA461A</strain>
    </source>
</reference>
<evidence type="ECO:0000313" key="2">
    <source>
        <dbReference type="Proteomes" id="UP000789920"/>
    </source>
</evidence>
<gene>
    <name evidence="1" type="ORF">RPERSI_LOCUS34990</name>
</gene>
<feature type="non-terminal residue" evidence="1">
    <location>
        <position position="1"/>
    </location>
</feature>
<dbReference type="EMBL" id="CAJVQC010159606">
    <property type="protein sequence ID" value="CAG8848181.1"/>
    <property type="molecule type" value="Genomic_DNA"/>
</dbReference>
<name>A0ACA9SSY8_9GLOM</name>
<protein>
    <submittedName>
        <fullName evidence="1">35610_t:CDS:1</fullName>
    </submittedName>
</protein>
<sequence>QSIIMDMVYQTTLHRNTEAKNKTGKITDLTDSDAQKVAALARNMFY</sequence>
<accession>A0ACA9SSY8</accession>
<feature type="non-terminal residue" evidence="1">
    <location>
        <position position="46"/>
    </location>
</feature>
<proteinExistence type="predicted"/>
<keyword evidence="2" id="KW-1185">Reference proteome</keyword>
<organism evidence="1 2">
    <name type="scientific">Racocetra persica</name>
    <dbReference type="NCBI Taxonomy" id="160502"/>
    <lineage>
        <taxon>Eukaryota</taxon>
        <taxon>Fungi</taxon>
        <taxon>Fungi incertae sedis</taxon>
        <taxon>Mucoromycota</taxon>
        <taxon>Glomeromycotina</taxon>
        <taxon>Glomeromycetes</taxon>
        <taxon>Diversisporales</taxon>
        <taxon>Gigasporaceae</taxon>
        <taxon>Racocetra</taxon>
    </lineage>
</organism>